<feature type="repeat" description="TPR" evidence="3">
    <location>
        <begin position="129"/>
        <end position="162"/>
    </location>
</feature>
<dbReference type="SUPFAM" id="SSF48452">
    <property type="entry name" value="TPR-like"/>
    <property type="match status" value="2"/>
</dbReference>
<keyword evidence="5" id="KW-1185">Reference proteome</keyword>
<name>A0A0K2SQM6_LIMPI</name>
<dbReference type="Pfam" id="PF13414">
    <property type="entry name" value="TPR_11"/>
    <property type="match status" value="1"/>
</dbReference>
<dbReference type="STRING" id="1555112.LIP_3622"/>
<dbReference type="Pfam" id="PF14559">
    <property type="entry name" value="TPR_19"/>
    <property type="match status" value="4"/>
</dbReference>
<dbReference type="InterPro" id="IPR019734">
    <property type="entry name" value="TPR_rpt"/>
</dbReference>
<reference evidence="5" key="2">
    <citation type="journal article" date="2016" name="Int. J. Syst. Evol. Microbiol.">
        <title>Complete genome sequence and cell structure of Limnochorda pilosa, a Gram-negative spore-former within the phylum Firmicutes.</title>
        <authorList>
            <person name="Watanabe M."/>
            <person name="Kojima H."/>
            <person name="Fukui M."/>
        </authorList>
    </citation>
    <scope>NUCLEOTIDE SEQUENCE [LARGE SCALE GENOMIC DNA]</scope>
    <source>
        <strain evidence="5">HC45</strain>
    </source>
</reference>
<dbReference type="InterPro" id="IPR051012">
    <property type="entry name" value="CellSynth/LPSAsmb/PSIAsmb"/>
</dbReference>
<sequence>MGSTGRSPWTGFARLLLGTRAGRTILRLVPSDGGIELLASVRPAAALELVSQLAARRPGDPVWLARKGDLLLASGRHGEAFEMYRQYLPEHPGDRKRLRAVVACGVQGGLEAQVRELLETVAQQHPDRPDARNYLGVLHLVKGELDQAEAVWQELLAEDPRYGPARANMGIIYHFRGRFAQAILEFKLAMELDAEFGHISRGNLGNAYYLLGRYEEAREVLEGLVRQHPDYAEARLILARALAAVGAVEEAIALLETVRRRMRPEYALAVDTSLAEDLALLARLYLQRGDLEDAETACRQSLAEGPDTLEALTLLGQICLARGKPQEAVDPLEKAASLSSGEPRGDLIHRQLALAYYHVGRVAEATEAFRKAGSSPMESLGEDDPDPARVAARLEELYRRLDAEGESTQTLLEVGRLLTAQGRVREAVASLSRAVALAPEWAEAHYELGKAYYLNLENDRAVVEFNRALEKDPALARAHTGLGLVAMVRGRPAEAAAQLRIAQAMDPDDPVHRVNLATLARWTGQYDEAAGILDEVLRENPSCRPALLERQRLHEAREKSGVGVRP</sequence>
<evidence type="ECO:0000256" key="1">
    <source>
        <dbReference type="ARBA" id="ARBA00022737"/>
    </source>
</evidence>
<gene>
    <name evidence="4" type="ORF">LIP_3622</name>
</gene>
<dbReference type="EMBL" id="AP014924">
    <property type="protein sequence ID" value="BAS29430.1"/>
    <property type="molecule type" value="Genomic_DNA"/>
</dbReference>
<evidence type="ECO:0000256" key="2">
    <source>
        <dbReference type="ARBA" id="ARBA00022803"/>
    </source>
</evidence>
<dbReference type="InterPro" id="IPR011990">
    <property type="entry name" value="TPR-like_helical_dom_sf"/>
</dbReference>
<feature type="repeat" description="TPR" evidence="3">
    <location>
        <begin position="198"/>
        <end position="231"/>
    </location>
</feature>
<dbReference type="Pfam" id="PF13432">
    <property type="entry name" value="TPR_16"/>
    <property type="match status" value="1"/>
</dbReference>
<dbReference type="Proteomes" id="UP000065807">
    <property type="component" value="Chromosome"/>
</dbReference>
<dbReference type="Gene3D" id="1.25.40.10">
    <property type="entry name" value="Tetratricopeptide repeat domain"/>
    <property type="match status" value="4"/>
</dbReference>
<keyword evidence="1" id="KW-0677">Repeat</keyword>
<evidence type="ECO:0000313" key="4">
    <source>
        <dbReference type="EMBL" id="BAS29430.1"/>
    </source>
</evidence>
<reference evidence="5" key="1">
    <citation type="submission" date="2015-07" db="EMBL/GenBank/DDBJ databases">
        <title>Complete genome sequence and phylogenetic analysis of Limnochorda pilosa.</title>
        <authorList>
            <person name="Watanabe M."/>
            <person name="Kojima H."/>
            <person name="Fukui M."/>
        </authorList>
    </citation>
    <scope>NUCLEOTIDE SEQUENCE [LARGE SCALE GENOMIC DNA]</scope>
    <source>
        <strain evidence="5">HC45</strain>
    </source>
</reference>
<dbReference type="PANTHER" id="PTHR45586">
    <property type="entry name" value="TPR REPEAT-CONTAINING PROTEIN PA4667"/>
    <property type="match status" value="1"/>
</dbReference>
<feature type="repeat" description="TPR" evidence="3">
    <location>
        <begin position="408"/>
        <end position="441"/>
    </location>
</feature>
<dbReference type="KEGG" id="lpil:LIP_3622"/>
<keyword evidence="2 3" id="KW-0802">TPR repeat</keyword>
<evidence type="ECO:0000313" key="5">
    <source>
        <dbReference type="Proteomes" id="UP000065807"/>
    </source>
</evidence>
<feature type="repeat" description="TPR" evidence="3">
    <location>
        <begin position="442"/>
        <end position="475"/>
    </location>
</feature>
<dbReference type="PANTHER" id="PTHR45586:SF14">
    <property type="entry name" value="TETRATRICOPEPTIDE TPR_2 REPEAT PROTEIN"/>
    <property type="match status" value="1"/>
</dbReference>
<accession>A0A0K2SQM6</accession>
<proteinExistence type="predicted"/>
<dbReference type="Pfam" id="PF07721">
    <property type="entry name" value="TPR_4"/>
    <property type="match status" value="1"/>
</dbReference>
<protein>
    <submittedName>
        <fullName evidence="4">Uncharacterized protein</fullName>
    </submittedName>
</protein>
<dbReference type="InterPro" id="IPR011717">
    <property type="entry name" value="TPR-4"/>
</dbReference>
<dbReference type="AlphaFoldDB" id="A0A0K2SQM6"/>
<evidence type="ECO:0000256" key="3">
    <source>
        <dbReference type="PROSITE-ProRule" id="PRU00339"/>
    </source>
</evidence>
<dbReference type="SMART" id="SM00028">
    <property type="entry name" value="TPR"/>
    <property type="match status" value="11"/>
</dbReference>
<organism evidence="4 5">
    <name type="scientific">Limnochorda pilosa</name>
    <dbReference type="NCBI Taxonomy" id="1555112"/>
    <lineage>
        <taxon>Bacteria</taxon>
        <taxon>Bacillati</taxon>
        <taxon>Bacillota</taxon>
        <taxon>Limnochordia</taxon>
        <taxon>Limnochordales</taxon>
        <taxon>Limnochordaceae</taxon>
        <taxon>Limnochorda</taxon>
    </lineage>
</organism>
<dbReference type="PROSITE" id="PS50005">
    <property type="entry name" value="TPR"/>
    <property type="match status" value="4"/>
</dbReference>
<dbReference type="GO" id="GO:0042802">
    <property type="term" value="F:identical protein binding"/>
    <property type="evidence" value="ECO:0007669"/>
    <property type="project" value="InterPro"/>
</dbReference>